<feature type="region of interest" description="Disordered" evidence="4">
    <location>
        <begin position="1326"/>
        <end position="1360"/>
    </location>
</feature>
<dbReference type="GO" id="GO:0051056">
    <property type="term" value="P:regulation of small GTPase mediated signal transduction"/>
    <property type="evidence" value="ECO:0007669"/>
    <property type="project" value="UniProtKB-ARBA"/>
</dbReference>
<feature type="compositionally biased region" description="Basic and acidic residues" evidence="4">
    <location>
        <begin position="106"/>
        <end position="115"/>
    </location>
</feature>
<evidence type="ECO:0000256" key="1">
    <source>
        <dbReference type="ARBA" id="ARBA00022553"/>
    </source>
</evidence>
<dbReference type="PANTHER" id="PTHR12877:SF16">
    <property type="entry name" value="RHO GUANINE NUCLEOTIDE EXCHANGE FACTOR 10-LIKE PROTEIN"/>
    <property type="match status" value="1"/>
</dbReference>
<dbReference type="InterPro" id="IPR036179">
    <property type="entry name" value="Ig-like_dom_sf"/>
</dbReference>
<dbReference type="FunFam" id="2.60.40.10:FF:000509">
    <property type="entry name" value="Immunoglobin superfamily member 21"/>
    <property type="match status" value="1"/>
</dbReference>
<evidence type="ECO:0000313" key="8">
    <source>
        <dbReference type="Proteomes" id="UP000193380"/>
    </source>
</evidence>
<evidence type="ECO:0000256" key="4">
    <source>
        <dbReference type="SAM" id="MobiDB-lite"/>
    </source>
</evidence>
<protein>
    <recommendedName>
        <fullName evidence="9">DH domain-containing protein</fullName>
    </recommendedName>
</protein>
<dbReference type="SUPFAM" id="SSF48726">
    <property type="entry name" value="Immunoglobulin"/>
    <property type="match status" value="3"/>
</dbReference>
<feature type="compositionally biased region" description="Basic and acidic residues" evidence="4">
    <location>
        <begin position="1614"/>
        <end position="1623"/>
    </location>
</feature>
<sequence>MASPPPPTSVPMSNMASKMEEEEEGMKFDFDNSDEECSTTPANSVSTMAKGFEATVMAGLASKRNTMGPSSAQDPTVKPRLNGLPSAGKEDQSMHSLPHSNSSEMAGRRSPEGRSELGLSGDTEGSGRRNSIYEGKPPPILDVGGPGDAASPENENVSSPEGLQSPDGLACTDSPPSPTSPDNVMTDPTLRHDMTNSTSPDDIIMTSPEAIFRTSRPEVIYDDVPCESLLSPLEDDIYEDVQRPESHHGTNNGWSDSEFESYDEQSDSETKIPTVARSSSKLSQDMWRLKERCAKTKQDLAMRSCDFKVQMLMKAARNGTKDGLEKTKLAMMRKVSFLQKKETTEESDDDAGYLDVMVSEVKHPPPQLSPMPKGLSTQQIIRRHIVGSIVQSERSYVDSLKRILVEYQKPLLEPEARILSDKKVRPIFYRLREILQCHSMFQIALASRVAEWDLSEKIGDLFVASFSKSMVLDVYSDYVNNFTNAMALIKKACISKPAFLEFLKKKQVSSPDRITLYGLMVKPIQRFPQFILLLQDMLKNTPRAHPDRLPLQLALTELETLAERLNEQKRVADQVAEIQQLARSIGDRQLSKLLNSDQRQLILCEVLIETVYGEKGQVLKSKERKVFLLNDTLICANINVKGPPDISSLVPIGPKYTVKWSAPLLQTQVVEVGQESFQSKDTGKRPNVANVPATFPTLLPGTCLGGTDYSIIEGYIVTLWECCPSGLISEINIPVLFCGSDILPQRAGIGVVFFSSHLIQLITVHTSRKRISKVFLGPPRLYQELEELQHDLYVVENITLLVGTLQGTYQNLNTTVGQDWCLALQRLIHIKDEQIQCANKCRLRLAVPGKPDKSGRPVSFMVVFNTPSPLSKISWVNRLHLAKIAKREENTPGWVFAEDDGKARHPFWCPLLACRLPILSSKTQDQKTPCSYITEYSRSLETALHNPVQCALLAFSAASTSLPQGYLWVASGGDRNHGQVEIFSLNRSMPRMVKSIQMGAPVLCLDHVMEPCPTEEEGEGEAAVKSTARTGNTICVGLQDGNIHVYGTVDTSTQCLLTFSNPDSCPVLCLKHSASFLFAGLGNGKVSVYARKSGEGLWDPESCRLVTVGSGPIRTLLTLENAVWASCANHVTVIQGSSLHTQSFDAHPEPLVSVSHMVRAGGGVWMAFSEGSSIRLFHTETLEHLQEINISTRSTFLSPGKYSNGGCVSLPGQQGSVRVTSLLICQGLLWVGTAQGIIVTLPVPKLEGIPKITGKGMTSLNAHCGPVDFLVVTSSTLSPDMLKRDSVCETADQANGGAGGGEEPTKAKGMLLQYRLRSTTQLPGKLLTAEPDQSPCDAPPETPEHSPEDGSIYELSEDPEVWVRGQTPAREGRGKDKVTSAAVFSGGRGFRRLGEETIAANGDPDESTLMVWQLPLTVSYLTVTLEPLPPVVIGDTVTLKCNFMTDGNLREIVWFRVTEGGSAKQKIFTYDAMTNTNFSHMEDFRRREDLVYQSTVRLPEVQMDDDGPYECHVGIYDKASRDRVVLASGSIVLTVMVPPKSISVVAADCPAPFSRYDTQNFTLVCIVMGGKPAPMVYFKRDGELIEVDPSIMEGGGGKSQGRGQAGLRISRPPISRDLDDTKLKKSLSLLDQGKPPRLDHDTPGKGGMGKMVGAGREPGSLEGSEPSPTTPEVIPETVVSREFPRWMQSTDPLYYFQHRWQVSSDGTMEVRAMLTWSLNPQLDNEALYSCEVKHPALSMPMQAEVTLSAPRGPKLSMTPGKAKVGDTVRITVQGLQISSTGNMVFPEPLFTWTRVGGPLLDGREDHIGRELVLERVPAKLNGSMFRCTAQNPLGSTDTYTRLIVFENPRLKKGRHNFVVDAAYCNEGLGLTTMVLMLALTWEMT</sequence>
<evidence type="ECO:0000256" key="3">
    <source>
        <dbReference type="ARBA" id="ARBA00023319"/>
    </source>
</evidence>
<dbReference type="Gene3D" id="1.20.900.10">
    <property type="entry name" value="Dbl homology (DH) domain"/>
    <property type="match status" value="1"/>
</dbReference>
<dbReference type="GO" id="GO:0005829">
    <property type="term" value="C:cytosol"/>
    <property type="evidence" value="ECO:0007669"/>
    <property type="project" value="TreeGrafter"/>
</dbReference>
<dbReference type="SUPFAM" id="SSF50978">
    <property type="entry name" value="WD40 repeat-like"/>
    <property type="match status" value="1"/>
</dbReference>
<dbReference type="Proteomes" id="UP000193380">
    <property type="component" value="Unassembled WGS sequence"/>
</dbReference>
<dbReference type="FunFam" id="2.30.29.30:FF:000200">
    <property type="entry name" value="Rho guanine nucleotide exchange factor (GEF) 10-like a"/>
    <property type="match status" value="1"/>
</dbReference>
<feature type="region of interest" description="Disordered" evidence="4">
    <location>
        <begin position="60"/>
        <end position="203"/>
    </location>
</feature>
<keyword evidence="2" id="KW-0344">Guanine-nucleotide releasing factor</keyword>
<feature type="compositionally biased region" description="Basic and acidic residues" evidence="4">
    <location>
        <begin position="1634"/>
        <end position="1643"/>
    </location>
</feature>
<dbReference type="Pfam" id="PF19056">
    <property type="entry name" value="WD40_2"/>
    <property type="match status" value="1"/>
</dbReference>
<dbReference type="SUPFAM" id="SSF48065">
    <property type="entry name" value="DBL homology domain (DH-domain)"/>
    <property type="match status" value="1"/>
</dbReference>
<dbReference type="SMART" id="SM00325">
    <property type="entry name" value="RhoGEF"/>
    <property type="match status" value="1"/>
</dbReference>
<dbReference type="GO" id="GO:0005085">
    <property type="term" value="F:guanyl-nucleotide exchange factor activity"/>
    <property type="evidence" value="ECO:0007669"/>
    <property type="project" value="UniProtKB-KW"/>
</dbReference>
<gene>
    <name evidence="7" type="ORF">GSONMT00027946001</name>
</gene>
<reference evidence="7" key="1">
    <citation type="journal article" date="2014" name="Nat. Commun.">
        <title>The rainbow trout genome provides novel insights into evolution after whole-genome duplication in vertebrates.</title>
        <authorList>
            <person name="Berthelot C."/>
            <person name="Brunet F."/>
            <person name="Chalopin D."/>
            <person name="Juanchich A."/>
            <person name="Bernard M."/>
            <person name="Noel B."/>
            <person name="Bento P."/>
            <person name="Da Silva C."/>
            <person name="Labadie K."/>
            <person name="Alberti A."/>
            <person name="Aury J.M."/>
            <person name="Louis A."/>
            <person name="Dehais P."/>
            <person name="Bardou P."/>
            <person name="Montfort J."/>
            <person name="Klopp C."/>
            <person name="Cabau C."/>
            <person name="Gaspin C."/>
            <person name="Thorgaard G.H."/>
            <person name="Boussaha M."/>
            <person name="Quillet E."/>
            <person name="Guyomard R."/>
            <person name="Galiana D."/>
            <person name="Bobe J."/>
            <person name="Volff J.N."/>
            <person name="Genet C."/>
            <person name="Wincker P."/>
            <person name="Jaillon O."/>
            <person name="Roest Crollius H."/>
            <person name="Guiguen Y."/>
        </authorList>
    </citation>
    <scope>NUCLEOTIDE SEQUENCE [LARGE SCALE GENOMIC DNA]</scope>
</reference>
<dbReference type="Gene3D" id="2.60.40.10">
    <property type="entry name" value="Immunoglobulins"/>
    <property type="match status" value="2"/>
</dbReference>
<feature type="compositionally biased region" description="Polar residues" evidence="4">
    <location>
        <begin position="38"/>
        <end position="47"/>
    </location>
</feature>
<feature type="compositionally biased region" description="Acidic residues" evidence="4">
    <location>
        <begin position="257"/>
        <end position="267"/>
    </location>
</feature>
<dbReference type="GO" id="GO:0032933">
    <property type="term" value="P:SREBP signaling pathway"/>
    <property type="evidence" value="ECO:0007669"/>
    <property type="project" value="TreeGrafter"/>
</dbReference>
<keyword evidence="3" id="KW-0393">Immunoglobulin domain</keyword>
<dbReference type="InterPro" id="IPR035899">
    <property type="entry name" value="DBL_dom_sf"/>
</dbReference>
<dbReference type="PROSITE" id="PS50835">
    <property type="entry name" value="IG_LIKE"/>
    <property type="match status" value="2"/>
</dbReference>
<dbReference type="InterPro" id="IPR039919">
    <property type="entry name" value="ARHGEF10/ARHGEF17"/>
</dbReference>
<dbReference type="InterPro" id="IPR003599">
    <property type="entry name" value="Ig_sub"/>
</dbReference>
<evidence type="ECO:0000256" key="2">
    <source>
        <dbReference type="ARBA" id="ARBA00022658"/>
    </source>
</evidence>
<reference evidence="7" key="2">
    <citation type="submission" date="2014-03" db="EMBL/GenBank/DDBJ databases">
        <authorList>
            <person name="Genoscope - CEA"/>
        </authorList>
    </citation>
    <scope>NUCLEOTIDE SEQUENCE</scope>
</reference>
<dbReference type="PROSITE" id="PS50010">
    <property type="entry name" value="DH_2"/>
    <property type="match status" value="1"/>
</dbReference>
<dbReference type="CDD" id="cd00160">
    <property type="entry name" value="RhoGEF"/>
    <property type="match status" value="1"/>
</dbReference>
<dbReference type="GO" id="GO:0030036">
    <property type="term" value="P:actin cytoskeleton organization"/>
    <property type="evidence" value="ECO:0007669"/>
    <property type="project" value="TreeGrafter"/>
</dbReference>
<dbReference type="Gene3D" id="2.130.10.10">
    <property type="entry name" value="YVTN repeat-like/Quinoprotein amine dehydrogenase"/>
    <property type="match status" value="1"/>
</dbReference>
<dbReference type="InterPro" id="IPR013106">
    <property type="entry name" value="Ig_V-set"/>
</dbReference>
<dbReference type="STRING" id="8022.A0A060XDR6"/>
<dbReference type="SMART" id="SM00409">
    <property type="entry name" value="IG"/>
    <property type="match status" value="2"/>
</dbReference>
<evidence type="ECO:0000259" key="6">
    <source>
        <dbReference type="PROSITE" id="PS50835"/>
    </source>
</evidence>
<dbReference type="InterPro" id="IPR011993">
    <property type="entry name" value="PH-like_dom_sf"/>
</dbReference>
<dbReference type="GO" id="GO:0051496">
    <property type="term" value="P:positive regulation of stress fiber assembly"/>
    <property type="evidence" value="ECO:0007669"/>
    <property type="project" value="UniProtKB-ARBA"/>
</dbReference>
<feature type="compositionally biased region" description="Polar residues" evidence="4">
    <location>
        <begin position="63"/>
        <end position="74"/>
    </location>
</feature>
<dbReference type="InterPro" id="IPR036322">
    <property type="entry name" value="WD40_repeat_dom_sf"/>
</dbReference>
<feature type="region of interest" description="Disordered" evidence="4">
    <location>
        <begin position="243"/>
        <end position="277"/>
    </location>
</feature>
<evidence type="ECO:0000259" key="5">
    <source>
        <dbReference type="PROSITE" id="PS50010"/>
    </source>
</evidence>
<dbReference type="PROSITE" id="PS00290">
    <property type="entry name" value="IG_MHC"/>
    <property type="match status" value="1"/>
</dbReference>
<dbReference type="FunFam" id="1.20.900.10:FF:000003">
    <property type="entry name" value="Rho guanine nucleotide exchange factor 10 like"/>
    <property type="match status" value="1"/>
</dbReference>
<dbReference type="Pfam" id="PF19057">
    <property type="entry name" value="PH_19"/>
    <property type="match status" value="2"/>
</dbReference>
<dbReference type="PaxDb" id="8022-A0A060XDR6"/>
<feature type="compositionally biased region" description="Gly residues" evidence="4">
    <location>
        <begin position="1593"/>
        <end position="1604"/>
    </location>
</feature>
<dbReference type="InterPro" id="IPR000219">
    <property type="entry name" value="DH_dom"/>
</dbReference>
<dbReference type="InterPro" id="IPR013783">
    <property type="entry name" value="Ig-like_fold"/>
</dbReference>
<feature type="domain" description="DH" evidence="5">
    <location>
        <begin position="381"/>
        <end position="568"/>
    </location>
</feature>
<feature type="compositionally biased region" description="Polar residues" evidence="4">
    <location>
        <begin position="153"/>
        <end position="162"/>
    </location>
</feature>
<dbReference type="InterPro" id="IPR003006">
    <property type="entry name" value="Ig/MHC_CS"/>
</dbReference>
<accession>A0A060XDR6</accession>
<feature type="compositionally biased region" description="Polar residues" evidence="4">
    <location>
        <begin position="94"/>
        <end position="104"/>
    </location>
</feature>
<feature type="region of interest" description="Disordered" evidence="4">
    <location>
        <begin position="1589"/>
        <end position="1673"/>
    </location>
</feature>
<feature type="domain" description="Ig-like" evidence="6">
    <location>
        <begin position="1753"/>
        <end position="1844"/>
    </location>
</feature>
<evidence type="ECO:0008006" key="9">
    <source>
        <dbReference type="Google" id="ProtNLM"/>
    </source>
</evidence>
<dbReference type="InterPro" id="IPR007110">
    <property type="entry name" value="Ig-like_dom"/>
</dbReference>
<organism evidence="7 8">
    <name type="scientific">Oncorhynchus mykiss</name>
    <name type="common">Rainbow trout</name>
    <name type="synonym">Salmo gairdneri</name>
    <dbReference type="NCBI Taxonomy" id="8022"/>
    <lineage>
        <taxon>Eukaryota</taxon>
        <taxon>Metazoa</taxon>
        <taxon>Chordata</taxon>
        <taxon>Craniata</taxon>
        <taxon>Vertebrata</taxon>
        <taxon>Euteleostomi</taxon>
        <taxon>Actinopterygii</taxon>
        <taxon>Neopterygii</taxon>
        <taxon>Teleostei</taxon>
        <taxon>Protacanthopterygii</taxon>
        <taxon>Salmoniformes</taxon>
        <taxon>Salmonidae</taxon>
        <taxon>Salmoninae</taxon>
        <taxon>Oncorhynchus</taxon>
    </lineage>
</organism>
<feature type="region of interest" description="Disordered" evidence="4">
    <location>
        <begin position="1"/>
        <end position="47"/>
    </location>
</feature>
<evidence type="ECO:0000313" key="7">
    <source>
        <dbReference type="EMBL" id="CDQ75025.1"/>
    </source>
</evidence>
<dbReference type="InterPro" id="IPR015943">
    <property type="entry name" value="WD40/YVTN_repeat-like_dom_sf"/>
</dbReference>
<dbReference type="Gene3D" id="2.30.29.30">
    <property type="entry name" value="Pleckstrin-homology domain (PH domain)/Phosphotyrosine-binding domain (PTB)"/>
    <property type="match status" value="1"/>
</dbReference>
<name>A0A060XDR6_ONCMY</name>
<dbReference type="PANTHER" id="PTHR12877">
    <property type="entry name" value="RHO GUANINE NUCLEOTIDE EXCHANGE FACTOR"/>
    <property type="match status" value="1"/>
</dbReference>
<keyword evidence="1" id="KW-0597">Phosphoprotein</keyword>
<proteinExistence type="predicted"/>
<dbReference type="SUPFAM" id="SSF50729">
    <property type="entry name" value="PH domain-like"/>
    <property type="match status" value="1"/>
</dbReference>
<feature type="domain" description="Ig-like" evidence="6">
    <location>
        <begin position="1415"/>
        <end position="1527"/>
    </location>
</feature>
<dbReference type="Pfam" id="PF00621">
    <property type="entry name" value="RhoGEF"/>
    <property type="match status" value="1"/>
</dbReference>
<dbReference type="Pfam" id="PF07686">
    <property type="entry name" value="V-set"/>
    <property type="match status" value="1"/>
</dbReference>
<dbReference type="EMBL" id="FR905021">
    <property type="protein sequence ID" value="CDQ75025.1"/>
    <property type="molecule type" value="Genomic_DNA"/>
</dbReference>